<dbReference type="InterPro" id="IPR001647">
    <property type="entry name" value="HTH_TetR"/>
</dbReference>
<feature type="domain" description="HTH tetR-type" evidence="5">
    <location>
        <begin position="10"/>
        <end position="70"/>
    </location>
</feature>
<dbReference type="SUPFAM" id="SSF46689">
    <property type="entry name" value="Homeodomain-like"/>
    <property type="match status" value="1"/>
</dbReference>
<dbReference type="PANTHER" id="PTHR30055">
    <property type="entry name" value="HTH-TYPE TRANSCRIPTIONAL REGULATOR RUTR"/>
    <property type="match status" value="1"/>
</dbReference>
<keyword evidence="1" id="KW-0805">Transcription regulation</keyword>
<dbReference type="Gene3D" id="1.10.357.10">
    <property type="entry name" value="Tetracycline Repressor, domain 2"/>
    <property type="match status" value="1"/>
</dbReference>
<evidence type="ECO:0000256" key="3">
    <source>
        <dbReference type="ARBA" id="ARBA00023163"/>
    </source>
</evidence>
<dbReference type="GO" id="GO:0003700">
    <property type="term" value="F:DNA-binding transcription factor activity"/>
    <property type="evidence" value="ECO:0007669"/>
    <property type="project" value="TreeGrafter"/>
</dbReference>
<keyword evidence="3" id="KW-0804">Transcription</keyword>
<dbReference type="SUPFAM" id="SSF48498">
    <property type="entry name" value="Tetracyclin repressor-like, C-terminal domain"/>
    <property type="match status" value="1"/>
</dbReference>
<feature type="DNA-binding region" description="H-T-H motif" evidence="4">
    <location>
        <begin position="33"/>
        <end position="52"/>
    </location>
</feature>
<protein>
    <recommendedName>
        <fullName evidence="5">HTH tetR-type domain-containing protein</fullName>
    </recommendedName>
</protein>
<comment type="caution">
    <text evidence="6">The sequence shown here is derived from an EMBL/GenBank/DDBJ whole genome shotgun (WGS) entry which is preliminary data.</text>
</comment>
<sequence length="197" mass="22099">MSTRPRLSPEETRERILDVAEEHFRRIGYAKTAVADLAAALDMSPANIYRFFASKSAINEAICRRLLDESEEIARKIAYGPQAAAEKLAALALDMHRFTKSRCTDERRLHDMVEVAMQENWSAIEAHMAEIIALFAHVIAEGMARGEFRQGNALEAATVIKQALTVVLHPALIAQCSHLDLESETRRLSQFLIRALQ</sequence>
<evidence type="ECO:0000313" key="7">
    <source>
        <dbReference type="Proteomes" id="UP000192872"/>
    </source>
</evidence>
<dbReference type="PANTHER" id="PTHR30055:SF151">
    <property type="entry name" value="TRANSCRIPTIONAL REGULATORY PROTEIN"/>
    <property type="match status" value="1"/>
</dbReference>
<evidence type="ECO:0000256" key="4">
    <source>
        <dbReference type="PROSITE-ProRule" id="PRU00335"/>
    </source>
</evidence>
<dbReference type="InterPro" id="IPR009057">
    <property type="entry name" value="Homeodomain-like_sf"/>
</dbReference>
<dbReference type="Pfam" id="PF17935">
    <property type="entry name" value="TetR_C_27"/>
    <property type="match status" value="1"/>
</dbReference>
<dbReference type="GO" id="GO:0000976">
    <property type="term" value="F:transcription cis-regulatory region binding"/>
    <property type="evidence" value="ECO:0007669"/>
    <property type="project" value="TreeGrafter"/>
</dbReference>
<dbReference type="AlphaFoldDB" id="A0A1W9I123"/>
<dbReference type="STRING" id="1827387.A4S15_05030"/>
<evidence type="ECO:0000313" key="6">
    <source>
        <dbReference type="EMBL" id="OQW53359.1"/>
    </source>
</evidence>
<evidence type="ECO:0000259" key="5">
    <source>
        <dbReference type="PROSITE" id="PS50977"/>
    </source>
</evidence>
<dbReference type="EMBL" id="LWDL01000009">
    <property type="protein sequence ID" value="OQW53359.1"/>
    <property type="molecule type" value="Genomic_DNA"/>
</dbReference>
<dbReference type="InterPro" id="IPR041478">
    <property type="entry name" value="TetR_C_27"/>
</dbReference>
<evidence type="ECO:0000256" key="2">
    <source>
        <dbReference type="ARBA" id="ARBA00023125"/>
    </source>
</evidence>
<name>A0A1W9I123_9HYPH</name>
<dbReference type="InterPro" id="IPR050109">
    <property type="entry name" value="HTH-type_TetR-like_transc_reg"/>
</dbReference>
<dbReference type="Pfam" id="PF00440">
    <property type="entry name" value="TetR_N"/>
    <property type="match status" value="1"/>
</dbReference>
<dbReference type="InterPro" id="IPR036271">
    <property type="entry name" value="Tet_transcr_reg_TetR-rel_C_sf"/>
</dbReference>
<gene>
    <name evidence="6" type="ORF">A4S15_05030</name>
</gene>
<accession>A0A1W9I123</accession>
<proteinExistence type="predicted"/>
<dbReference type="RefSeq" id="WP_376800292.1">
    <property type="nucleotide sequence ID" value="NZ_DBNB01000037.1"/>
</dbReference>
<keyword evidence="2 4" id="KW-0238">DNA-binding</keyword>
<dbReference type="PROSITE" id="PS50977">
    <property type="entry name" value="HTH_TETR_2"/>
    <property type="match status" value="1"/>
</dbReference>
<organism evidence="6 7">
    <name type="scientific">Candidatus Raskinella chloraquaticus</name>
    <dbReference type="NCBI Taxonomy" id="1951219"/>
    <lineage>
        <taxon>Bacteria</taxon>
        <taxon>Pseudomonadati</taxon>
        <taxon>Pseudomonadota</taxon>
        <taxon>Alphaproteobacteria</taxon>
        <taxon>Hyphomicrobiales</taxon>
        <taxon>Phreatobacteraceae</taxon>
        <taxon>Candidatus Raskinella</taxon>
    </lineage>
</organism>
<reference evidence="6 7" key="1">
    <citation type="journal article" date="2017" name="Water Res.">
        <title>Comammox in drinking water systems.</title>
        <authorList>
            <person name="Wang Y."/>
            <person name="Ma L."/>
            <person name="Mao Y."/>
            <person name="Jiang X."/>
            <person name="Xia Y."/>
            <person name="Yu K."/>
            <person name="Li B."/>
            <person name="Zhang T."/>
        </authorList>
    </citation>
    <scope>NUCLEOTIDE SEQUENCE [LARGE SCALE GENOMIC DNA]</scope>
    <source>
        <strain evidence="6">SG_bin8</strain>
    </source>
</reference>
<dbReference type="Proteomes" id="UP000192872">
    <property type="component" value="Unassembled WGS sequence"/>
</dbReference>
<evidence type="ECO:0000256" key="1">
    <source>
        <dbReference type="ARBA" id="ARBA00023015"/>
    </source>
</evidence>